<evidence type="ECO:0000313" key="5">
    <source>
        <dbReference type="EMBL" id="QCE01446.1"/>
    </source>
</evidence>
<feature type="transmembrane region" description="Helical" evidence="3">
    <location>
        <begin position="668"/>
        <end position="688"/>
    </location>
</feature>
<organism evidence="5 6">
    <name type="scientific">Vigna unguiculata</name>
    <name type="common">Cowpea</name>
    <dbReference type="NCBI Taxonomy" id="3917"/>
    <lineage>
        <taxon>Eukaryota</taxon>
        <taxon>Viridiplantae</taxon>
        <taxon>Streptophyta</taxon>
        <taxon>Embryophyta</taxon>
        <taxon>Tracheophyta</taxon>
        <taxon>Spermatophyta</taxon>
        <taxon>Magnoliopsida</taxon>
        <taxon>eudicotyledons</taxon>
        <taxon>Gunneridae</taxon>
        <taxon>Pentapetalae</taxon>
        <taxon>rosids</taxon>
        <taxon>fabids</taxon>
        <taxon>Fabales</taxon>
        <taxon>Fabaceae</taxon>
        <taxon>Papilionoideae</taxon>
        <taxon>50 kb inversion clade</taxon>
        <taxon>NPAAA clade</taxon>
        <taxon>indigoferoid/millettioid clade</taxon>
        <taxon>Phaseoleae</taxon>
        <taxon>Vigna</taxon>
    </lineage>
</organism>
<feature type="region of interest" description="Disordered" evidence="2">
    <location>
        <begin position="375"/>
        <end position="405"/>
    </location>
</feature>
<reference evidence="5 6" key="1">
    <citation type="submission" date="2019-04" db="EMBL/GenBank/DDBJ databases">
        <title>An improved genome assembly and genetic linkage map for asparagus bean, Vigna unguiculata ssp. sesquipedialis.</title>
        <authorList>
            <person name="Xia Q."/>
            <person name="Zhang R."/>
            <person name="Dong Y."/>
        </authorList>
    </citation>
    <scope>NUCLEOTIDE SEQUENCE [LARGE SCALE GENOMIC DNA]</scope>
    <source>
        <tissue evidence="5">Leaf</tissue>
    </source>
</reference>
<feature type="transmembrane region" description="Helical" evidence="3">
    <location>
        <begin position="629"/>
        <end position="656"/>
    </location>
</feature>
<dbReference type="GO" id="GO:0005886">
    <property type="term" value="C:plasma membrane"/>
    <property type="evidence" value="ECO:0007669"/>
    <property type="project" value="UniProtKB-SubCell"/>
</dbReference>
<sequence length="710" mass="81171">MNPGSFEEELSSNPSDQVAEYILEGKWQKIVNMYNQFPACHTAMIYPSVGTALHVAVDLEEEAVVDDLVNAIIRHKTMKALKMRNYRGDTALHVAASRGFAKICELIIGTKKERIYLMRLENKEGETPLFQAALNWKKLVFAYLSNLSGHTAPLQDLVRDNGDTILHCAIRREYFDLAVIILHYYDFLRGHLNNEGFTPLKLLATRPSAFRSATKLSWWKQILYHFTLVEELDPKRQMETILEKVKKQPKSDEPYYPKSYVTLCDFIAGFKCLDALTDNFFTKRKQQDPENPSTEEREIESKASGNAFVLTLGFLGVGFKEIRNIKRRHQWSGQLLLALLERPYAAFTGSGGVPTDMKAETDMYNVYSEYIQGEPSEPSWLKEEEEEKGEKEEEKEEEEEEDNETPFLVAARNGIVEMVNELLDRIPNVIHDRNSMKDNVLLVAVINRQPLLIENLKTKIRPEVWNSLILEVDRDERTILHCAAYAPMVYHRLKILQMMWDIKWFQYIKSLVPKHFNISIDKRGRTAWEIFEETHQELIKESSDWLKETFESCFVVATLVAGVSFATASSIPGGTDEEGRPHFEGNPAFDVFAVASLVGLCSSVTGIIMFLIILTSLKQSKDFRRILPFKILLALTSLFVSIAAMLVSFCSGHYFLLSHRYKTALYPIYAAAAFPIIFYAVAQFPLYFDLIIAIFSKVPRATVTETSYSS</sequence>
<dbReference type="Pfam" id="PF12796">
    <property type="entry name" value="Ank_2"/>
    <property type="match status" value="1"/>
</dbReference>
<evidence type="ECO:0000256" key="3">
    <source>
        <dbReference type="SAM" id="Phobius"/>
    </source>
</evidence>
<dbReference type="SUPFAM" id="SSF48403">
    <property type="entry name" value="Ankyrin repeat"/>
    <property type="match status" value="2"/>
</dbReference>
<feature type="domain" description="PGG" evidence="4">
    <location>
        <begin position="544"/>
        <end position="655"/>
    </location>
</feature>
<name>A0A4D6MJ01_VIGUN</name>
<accession>A0A4D6MJ01</accession>
<dbReference type="PANTHER" id="PTHR24177:SF187">
    <property type="entry name" value="ANKYRIN REPEAT PROTEIN"/>
    <property type="match status" value="1"/>
</dbReference>
<evidence type="ECO:0000256" key="2">
    <source>
        <dbReference type="SAM" id="MobiDB-lite"/>
    </source>
</evidence>
<protein>
    <submittedName>
        <fullName evidence="5">Rel/ankyrin family</fullName>
    </submittedName>
</protein>
<comment type="subcellular location">
    <subcellularLocation>
        <location evidence="1">Cell membrane</location>
        <topology evidence="1">Peripheral membrane protein</topology>
        <orientation evidence="1">Cytoplasmic side</orientation>
    </subcellularLocation>
</comment>
<dbReference type="SMART" id="SM00248">
    <property type="entry name" value="ANK"/>
    <property type="match status" value="4"/>
</dbReference>
<dbReference type="InterPro" id="IPR036770">
    <property type="entry name" value="Ankyrin_rpt-contain_sf"/>
</dbReference>
<evidence type="ECO:0000313" key="6">
    <source>
        <dbReference type="Proteomes" id="UP000501690"/>
    </source>
</evidence>
<keyword evidence="3" id="KW-0812">Transmembrane</keyword>
<feature type="compositionally biased region" description="Acidic residues" evidence="2">
    <location>
        <begin position="383"/>
        <end position="404"/>
    </location>
</feature>
<dbReference type="Pfam" id="PF13962">
    <property type="entry name" value="PGG"/>
    <property type="match status" value="1"/>
</dbReference>
<dbReference type="InterPro" id="IPR026961">
    <property type="entry name" value="PGG_dom"/>
</dbReference>
<keyword evidence="6" id="KW-1185">Reference proteome</keyword>
<keyword evidence="3" id="KW-1133">Transmembrane helix</keyword>
<proteinExistence type="predicted"/>
<dbReference type="InterPro" id="IPR002110">
    <property type="entry name" value="Ankyrin_rpt"/>
</dbReference>
<dbReference type="Proteomes" id="UP000501690">
    <property type="component" value="Linkage Group LG7"/>
</dbReference>
<gene>
    <name evidence="5" type="ORF">DEO72_LG7g2743</name>
</gene>
<dbReference type="AlphaFoldDB" id="A0A4D6MJ01"/>
<dbReference type="Gene3D" id="1.25.40.20">
    <property type="entry name" value="Ankyrin repeat-containing domain"/>
    <property type="match status" value="3"/>
</dbReference>
<evidence type="ECO:0000256" key="1">
    <source>
        <dbReference type="ARBA" id="ARBA00004413"/>
    </source>
</evidence>
<keyword evidence="3" id="KW-0472">Membrane</keyword>
<feature type="transmembrane region" description="Helical" evidence="3">
    <location>
        <begin position="591"/>
        <end position="617"/>
    </location>
</feature>
<dbReference type="PANTHER" id="PTHR24177">
    <property type="entry name" value="CASKIN"/>
    <property type="match status" value="1"/>
</dbReference>
<dbReference type="EMBL" id="CP039351">
    <property type="protein sequence ID" value="QCE01446.1"/>
    <property type="molecule type" value="Genomic_DNA"/>
</dbReference>
<evidence type="ECO:0000259" key="4">
    <source>
        <dbReference type="Pfam" id="PF13962"/>
    </source>
</evidence>